<organism evidence="2 3">
    <name type="scientific">Lentinula aciculospora</name>
    <dbReference type="NCBI Taxonomy" id="153920"/>
    <lineage>
        <taxon>Eukaryota</taxon>
        <taxon>Fungi</taxon>
        <taxon>Dikarya</taxon>
        <taxon>Basidiomycota</taxon>
        <taxon>Agaricomycotina</taxon>
        <taxon>Agaricomycetes</taxon>
        <taxon>Agaricomycetidae</taxon>
        <taxon>Agaricales</taxon>
        <taxon>Marasmiineae</taxon>
        <taxon>Omphalotaceae</taxon>
        <taxon>Lentinula</taxon>
    </lineage>
</organism>
<reference evidence="2" key="1">
    <citation type="submission" date="2022-08" db="EMBL/GenBank/DDBJ databases">
        <title>A Global Phylogenomic Analysis of the Shiitake Genus Lentinula.</title>
        <authorList>
            <consortium name="DOE Joint Genome Institute"/>
            <person name="Sierra-Patev S."/>
            <person name="Min B."/>
            <person name="Naranjo-Ortiz M."/>
            <person name="Looney B."/>
            <person name="Konkel Z."/>
            <person name="Slot J.C."/>
            <person name="Sakamoto Y."/>
            <person name="Steenwyk J.L."/>
            <person name="Rokas A."/>
            <person name="Carro J."/>
            <person name="Camarero S."/>
            <person name="Ferreira P."/>
            <person name="Molpeceres G."/>
            <person name="Ruiz-Duenas F.J."/>
            <person name="Serrano A."/>
            <person name="Henrissat B."/>
            <person name="Drula E."/>
            <person name="Hughes K.W."/>
            <person name="Mata J.L."/>
            <person name="Ishikawa N.K."/>
            <person name="Vargas-Isla R."/>
            <person name="Ushijima S."/>
            <person name="Smith C.A."/>
            <person name="Ahrendt S."/>
            <person name="Andreopoulos W."/>
            <person name="He G."/>
            <person name="Labutti K."/>
            <person name="Lipzen A."/>
            <person name="Ng V."/>
            <person name="Riley R."/>
            <person name="Sandor L."/>
            <person name="Barry K."/>
            <person name="Martinez A.T."/>
            <person name="Xiao Y."/>
            <person name="Gibbons J.G."/>
            <person name="Terashima K."/>
            <person name="Grigoriev I.V."/>
            <person name="Hibbett D.S."/>
        </authorList>
    </citation>
    <scope>NUCLEOTIDE SEQUENCE</scope>
    <source>
        <strain evidence="2">JLM2183</strain>
    </source>
</reference>
<evidence type="ECO:0000313" key="3">
    <source>
        <dbReference type="Proteomes" id="UP001150266"/>
    </source>
</evidence>
<proteinExistence type="predicted"/>
<comment type="caution">
    <text evidence="2">The sequence shown here is derived from an EMBL/GenBank/DDBJ whole genome shotgun (WGS) entry which is preliminary data.</text>
</comment>
<dbReference type="Proteomes" id="UP001150266">
    <property type="component" value="Unassembled WGS sequence"/>
</dbReference>
<dbReference type="AlphaFoldDB" id="A0A9W9AND1"/>
<accession>A0A9W9AND1</accession>
<feature type="signal peptide" evidence="1">
    <location>
        <begin position="1"/>
        <end position="28"/>
    </location>
</feature>
<protein>
    <submittedName>
        <fullName evidence="2">Uncharacterized protein</fullName>
    </submittedName>
</protein>
<keyword evidence="3" id="KW-1185">Reference proteome</keyword>
<keyword evidence="1" id="KW-0732">Signal</keyword>
<gene>
    <name evidence="2" type="ORF">J3R30DRAFT_3438722</name>
</gene>
<evidence type="ECO:0000256" key="1">
    <source>
        <dbReference type="SAM" id="SignalP"/>
    </source>
</evidence>
<evidence type="ECO:0000313" key="2">
    <source>
        <dbReference type="EMBL" id="KAJ4485307.1"/>
    </source>
</evidence>
<name>A0A9W9AND1_9AGAR</name>
<dbReference type="EMBL" id="JAOTPV010000003">
    <property type="protein sequence ID" value="KAJ4485307.1"/>
    <property type="molecule type" value="Genomic_DNA"/>
</dbReference>
<sequence>MHFCNPSLGSTFKAFVLVGLVAIAYVVAVPVPGSATHEAGNPIYKATVSYDEEMPHVVPNDPLVIEEVILDHIIEFTNDHTFQEDNVHFEHVPIASLKNGSYSIAFTIKFPNTNRPTVKGKIDVWYSNSDTKPGAYASVYMGEKYKKDLAENTQTCIDLLESVTRKFIDYGSHGSSTHTPPPE</sequence>
<feature type="chain" id="PRO_5040760378" evidence="1">
    <location>
        <begin position="29"/>
        <end position="183"/>
    </location>
</feature>